<evidence type="ECO:0000256" key="3">
    <source>
        <dbReference type="SAM" id="MobiDB-lite"/>
    </source>
</evidence>
<dbReference type="PANTHER" id="PTHR24652:SF67">
    <property type="entry name" value="LOW-DENSITY LIPOPROTEIN RECEPTOR CLASS A DOMAIN-CONTAINING PROTEIN 2"/>
    <property type="match status" value="1"/>
</dbReference>
<feature type="region of interest" description="Disordered" evidence="3">
    <location>
        <begin position="373"/>
        <end position="393"/>
    </location>
</feature>
<dbReference type="Gene3D" id="4.10.400.10">
    <property type="entry name" value="Low-density Lipoprotein Receptor"/>
    <property type="match status" value="1"/>
</dbReference>
<name>A0A6V7VW86_MELEN</name>
<dbReference type="SMART" id="SM00192">
    <property type="entry name" value="LDLa"/>
    <property type="match status" value="1"/>
</dbReference>
<feature type="transmembrane region" description="Helical" evidence="4">
    <location>
        <begin position="233"/>
        <end position="255"/>
    </location>
</feature>
<feature type="disulfide bond" evidence="2">
    <location>
        <begin position="191"/>
        <end position="209"/>
    </location>
</feature>
<evidence type="ECO:0000256" key="1">
    <source>
        <dbReference type="ARBA" id="ARBA00023157"/>
    </source>
</evidence>
<keyword evidence="5" id="KW-0732">Signal</keyword>
<sequence length="573" mass="66017">MLLFKNIFYNFFLILSFLFLINSQEKETPIKDCGHQINNLGGRISLDGQESLIGQEIECIWLINIDQKSSQNFSFPTSTDFPHFDYISLRVDKFYLKGENLKLEIREGSNSEGNILIEFEGEQTTKQLIQKQSEQGFEISSLNIVNEENKENGFYVRLTGKIENVSGLSIPYSYFYHWPAPPCASVEEFYCDNHKCISNILRCDGYDHCGDSSDEMCKGGEIHIEYDPLWKSAVLTVIFALLALLLLTLLMVLLVSRTARRHLIHSLPSRSTQCINRNQRRRGRREASAVTASIGNNQRVANCCQGTGGRLMPGITHHQNCSHFNNSIINNCQHPTIQTLGDRRFYLFPSDRAPISLIEAPPTYQDALKHPKFTAPPARNSRHLVHPTTDRPEISDFQNLNFRLSPNELQMEFEEIERENERIRWLQMNENGFEEEEAEVIERNEEREEQEEDNNKEEELPQTINLVDEFEEINLNDDNEDGKSKKEEKCEEECCYISGPSTSKNDERNENSVKEENNANNISTNLSKIFKKEIINSKEKGEENKSINIIRPSSARSSKILNGENNYRMQNSF</sequence>
<comment type="caution">
    <text evidence="2">Lacks conserved residue(s) required for the propagation of feature annotation.</text>
</comment>
<keyword evidence="4" id="KW-1133">Transmembrane helix</keyword>
<dbReference type="EMBL" id="CAJEWN010000335">
    <property type="protein sequence ID" value="CAD2179093.1"/>
    <property type="molecule type" value="Genomic_DNA"/>
</dbReference>
<reference evidence="6 7" key="1">
    <citation type="submission" date="2020-08" db="EMBL/GenBank/DDBJ databases">
        <authorList>
            <person name="Koutsovoulos G."/>
            <person name="Danchin GJ E."/>
        </authorList>
    </citation>
    <scope>NUCLEOTIDE SEQUENCE [LARGE SCALE GENOMIC DNA]</scope>
</reference>
<dbReference type="CDD" id="cd00112">
    <property type="entry name" value="LDLa"/>
    <property type="match status" value="1"/>
</dbReference>
<dbReference type="Proteomes" id="UP000580250">
    <property type="component" value="Unassembled WGS sequence"/>
</dbReference>
<feature type="signal peptide" evidence="5">
    <location>
        <begin position="1"/>
        <end position="23"/>
    </location>
</feature>
<gene>
    <name evidence="6" type="ORF">MENT_LOCUS31081</name>
</gene>
<protein>
    <submittedName>
        <fullName evidence="6">Uncharacterized protein</fullName>
    </submittedName>
</protein>
<feature type="compositionally biased region" description="Basic and acidic residues" evidence="3">
    <location>
        <begin position="504"/>
        <end position="517"/>
    </location>
</feature>
<feature type="compositionally biased region" description="Acidic residues" evidence="3">
    <location>
        <begin position="468"/>
        <end position="480"/>
    </location>
</feature>
<feature type="chain" id="PRO_5028285910" evidence="5">
    <location>
        <begin position="24"/>
        <end position="573"/>
    </location>
</feature>
<keyword evidence="1 2" id="KW-1015">Disulfide bond</keyword>
<evidence type="ECO:0000313" key="7">
    <source>
        <dbReference type="Proteomes" id="UP000580250"/>
    </source>
</evidence>
<evidence type="ECO:0000256" key="4">
    <source>
        <dbReference type="SAM" id="Phobius"/>
    </source>
</evidence>
<dbReference type="PROSITE" id="PS50068">
    <property type="entry name" value="LDLRA_2"/>
    <property type="match status" value="1"/>
</dbReference>
<evidence type="ECO:0000313" key="6">
    <source>
        <dbReference type="EMBL" id="CAD2179093.1"/>
    </source>
</evidence>
<organism evidence="6 7">
    <name type="scientific">Meloidogyne enterolobii</name>
    <name type="common">Root-knot nematode worm</name>
    <name type="synonym">Meloidogyne mayaguensis</name>
    <dbReference type="NCBI Taxonomy" id="390850"/>
    <lineage>
        <taxon>Eukaryota</taxon>
        <taxon>Metazoa</taxon>
        <taxon>Ecdysozoa</taxon>
        <taxon>Nematoda</taxon>
        <taxon>Chromadorea</taxon>
        <taxon>Rhabditida</taxon>
        <taxon>Tylenchina</taxon>
        <taxon>Tylenchomorpha</taxon>
        <taxon>Tylenchoidea</taxon>
        <taxon>Meloidogynidae</taxon>
        <taxon>Meloidogyninae</taxon>
        <taxon>Meloidogyne</taxon>
    </lineage>
</organism>
<dbReference type="InterPro" id="IPR042333">
    <property type="entry name" value="LRAD2/Mig-13-like"/>
</dbReference>
<dbReference type="OrthoDB" id="19606at2759"/>
<dbReference type="Pfam" id="PF00057">
    <property type="entry name" value="Ldl_recept_a"/>
    <property type="match status" value="1"/>
</dbReference>
<dbReference type="SUPFAM" id="SSF57424">
    <property type="entry name" value="LDL receptor-like module"/>
    <property type="match status" value="1"/>
</dbReference>
<keyword evidence="4" id="KW-0812">Transmembrane</keyword>
<dbReference type="PANTHER" id="PTHR24652">
    <property type="entry name" value="LOW-DENSITY LIPOPROTEIN RECEPTOR CLASS A DOMAIN-CONTAINING PROTEIN 2"/>
    <property type="match status" value="1"/>
</dbReference>
<proteinExistence type="predicted"/>
<feature type="region of interest" description="Disordered" evidence="3">
    <location>
        <begin position="435"/>
        <end position="519"/>
    </location>
</feature>
<comment type="caution">
    <text evidence="6">The sequence shown here is derived from an EMBL/GenBank/DDBJ whole genome shotgun (WGS) entry which is preliminary data.</text>
</comment>
<accession>A0A6V7VW86</accession>
<evidence type="ECO:0000256" key="5">
    <source>
        <dbReference type="SAM" id="SignalP"/>
    </source>
</evidence>
<dbReference type="InterPro" id="IPR036055">
    <property type="entry name" value="LDL_receptor-like_sf"/>
</dbReference>
<feature type="compositionally biased region" description="Acidic residues" evidence="3">
    <location>
        <begin position="447"/>
        <end position="456"/>
    </location>
</feature>
<dbReference type="InterPro" id="IPR002172">
    <property type="entry name" value="LDrepeatLR_classA_rpt"/>
</dbReference>
<keyword evidence="4" id="KW-0472">Membrane</keyword>
<evidence type="ECO:0000256" key="2">
    <source>
        <dbReference type="PROSITE-ProRule" id="PRU00124"/>
    </source>
</evidence>
<dbReference type="AlphaFoldDB" id="A0A6V7VW86"/>